<gene>
    <name evidence="1" type="ORF">LEP1GSC194_0157</name>
</gene>
<protein>
    <submittedName>
        <fullName evidence="1">Uncharacterized protein</fullName>
    </submittedName>
</protein>
<proteinExistence type="predicted"/>
<evidence type="ECO:0000313" key="1">
    <source>
        <dbReference type="EMBL" id="EMJ94150.1"/>
    </source>
</evidence>
<dbReference type="AlphaFoldDB" id="M6D6G9"/>
<sequence>MFDKKLKSKSNDHGSPLSYVKKNPYGLSLEDRGNGFRFCRAAFGADDKTNSFEKGWTYRCACSLIDS</sequence>
<dbReference type="EMBL" id="ANIK01000056">
    <property type="protein sequence ID" value="EMJ94150.1"/>
    <property type="molecule type" value="Genomic_DNA"/>
</dbReference>
<dbReference type="Proteomes" id="UP000011988">
    <property type="component" value="Unassembled WGS sequence"/>
</dbReference>
<reference evidence="1 2" key="1">
    <citation type="submission" date="2013-01" db="EMBL/GenBank/DDBJ databases">
        <authorList>
            <person name="Harkins D.M."/>
            <person name="Durkin A.S."/>
            <person name="Brinkac L.M."/>
            <person name="Haft D.H."/>
            <person name="Selengut J.D."/>
            <person name="Sanka R."/>
            <person name="DePew J."/>
            <person name="Purushe J."/>
            <person name="Galloway R.L."/>
            <person name="Vinetz J.M."/>
            <person name="Sutton G.G."/>
            <person name="Nierman W.C."/>
            <person name="Fouts D.E."/>
        </authorList>
    </citation>
    <scope>NUCLEOTIDE SEQUENCE [LARGE SCALE GENOMIC DNA]</scope>
    <source>
        <strain evidence="1 2">79601</strain>
    </source>
</reference>
<accession>M6D6G9</accession>
<evidence type="ECO:0000313" key="2">
    <source>
        <dbReference type="Proteomes" id="UP000011988"/>
    </source>
</evidence>
<name>M6D6G9_9LEPT</name>
<dbReference type="PATRIC" id="fig|1218565.3.peg.2673"/>
<organism evidence="1 2">
    <name type="scientific">Leptospira alstonii serovar Sichuan str. 79601</name>
    <dbReference type="NCBI Taxonomy" id="1218565"/>
    <lineage>
        <taxon>Bacteria</taxon>
        <taxon>Pseudomonadati</taxon>
        <taxon>Spirochaetota</taxon>
        <taxon>Spirochaetia</taxon>
        <taxon>Leptospirales</taxon>
        <taxon>Leptospiraceae</taxon>
        <taxon>Leptospira</taxon>
    </lineage>
</organism>
<comment type="caution">
    <text evidence="1">The sequence shown here is derived from an EMBL/GenBank/DDBJ whole genome shotgun (WGS) entry which is preliminary data.</text>
</comment>